<dbReference type="InterPro" id="IPR001478">
    <property type="entry name" value="PDZ"/>
</dbReference>
<comment type="caution">
    <text evidence="15">The sequence shown here is derived from an EMBL/GenBank/DDBJ whole genome shotgun (WGS) entry which is preliminary data.</text>
</comment>
<evidence type="ECO:0000256" key="5">
    <source>
        <dbReference type="ARBA" id="ARBA00013958"/>
    </source>
</evidence>
<sequence>MTNNHVIDQADEVKVLLRDADKPLTAKVVGRDPEMDLALIKIDGKNDLPYLEFGDSGSLKVGEWVVAIGNPFGLQNTVTVGIVSAKGRIIGAGPFDNFIQTDASINPGNSGGPLLDLEGRVVGINTAIVASGQGIGFAIPSNMAKDIITQLRENKSVKRGWLGVTIQNIDENTAKALDMKDTKGALLTSVIPGDPADKAGLTTGDVITAVNGETVEDTNALLRKIAAIRPGEKAELTILRKGSPKKVSVSLGERDSKGMAQGEMQNGEDETASQAMLGLSLRPVTGQEAKALGLDKAEGLLVAGVAEGSAAEEAEVRPGDVILEINQSPVTTVDAFTKAVKEDGAKKGVVMLLIKRQGQSLFRTIPVTDGK</sequence>
<evidence type="ECO:0000256" key="2">
    <source>
        <dbReference type="ARBA" id="ARBA00004418"/>
    </source>
</evidence>
<comment type="similarity">
    <text evidence="3">Belongs to the peptidase S1C family.</text>
</comment>
<reference evidence="15" key="1">
    <citation type="journal article" date="2015" name="Proc. Natl. Acad. Sci. U.S.A.">
        <title>Networks of energetic and metabolic interactions define dynamics in microbial communities.</title>
        <authorList>
            <person name="Embree M."/>
            <person name="Liu J.K."/>
            <person name="Al-Bassam M.M."/>
            <person name="Zengler K."/>
        </authorList>
    </citation>
    <scope>NUCLEOTIDE SEQUENCE</scope>
</reference>
<evidence type="ECO:0000256" key="9">
    <source>
        <dbReference type="ARBA" id="ARBA00022764"/>
    </source>
</evidence>
<dbReference type="InterPro" id="IPR041489">
    <property type="entry name" value="PDZ_6"/>
</dbReference>
<dbReference type="CDD" id="cd10839">
    <property type="entry name" value="cpPDZ1_DegP-like"/>
    <property type="match status" value="1"/>
</dbReference>
<evidence type="ECO:0000256" key="10">
    <source>
        <dbReference type="ARBA" id="ARBA00022801"/>
    </source>
</evidence>
<protein>
    <recommendedName>
        <fullName evidence="5">Probable periplasmic serine endoprotease DegP-like</fullName>
        <ecNumber evidence="4">3.4.21.107</ecNumber>
    </recommendedName>
    <alternativeName>
        <fullName evidence="13">Protease Do</fullName>
    </alternativeName>
</protein>
<dbReference type="SMART" id="SM00228">
    <property type="entry name" value="PDZ"/>
    <property type="match status" value="2"/>
</dbReference>
<dbReference type="Pfam" id="PF13365">
    <property type="entry name" value="Trypsin_2"/>
    <property type="match status" value="1"/>
</dbReference>
<dbReference type="InterPro" id="IPR001940">
    <property type="entry name" value="Peptidase_S1C"/>
</dbReference>
<comment type="subcellular location">
    <subcellularLocation>
        <location evidence="2">Periplasm</location>
    </subcellularLocation>
</comment>
<dbReference type="Pfam" id="PF17820">
    <property type="entry name" value="PDZ_6"/>
    <property type="match status" value="1"/>
</dbReference>
<organism evidence="15">
    <name type="scientific">hydrocarbon metagenome</name>
    <dbReference type="NCBI Taxonomy" id="938273"/>
    <lineage>
        <taxon>unclassified sequences</taxon>
        <taxon>metagenomes</taxon>
        <taxon>ecological metagenomes</taxon>
    </lineage>
</organism>
<name>A0A0W8G4F9_9ZZZZ</name>
<keyword evidence="12" id="KW-0346">Stress response</keyword>
<evidence type="ECO:0000313" key="15">
    <source>
        <dbReference type="EMBL" id="KUG28026.1"/>
    </source>
</evidence>
<dbReference type="Gene3D" id="2.40.10.120">
    <property type="match status" value="1"/>
</dbReference>
<feature type="domain" description="PDZ" evidence="14">
    <location>
        <begin position="147"/>
        <end position="224"/>
    </location>
</feature>
<dbReference type="PROSITE" id="PS50106">
    <property type="entry name" value="PDZ"/>
    <property type="match status" value="2"/>
</dbReference>
<evidence type="ECO:0000256" key="13">
    <source>
        <dbReference type="ARBA" id="ARBA00032850"/>
    </source>
</evidence>
<dbReference type="InterPro" id="IPR011782">
    <property type="entry name" value="Pept_S1C_Do"/>
</dbReference>
<evidence type="ECO:0000256" key="12">
    <source>
        <dbReference type="ARBA" id="ARBA00023016"/>
    </source>
</evidence>
<evidence type="ECO:0000256" key="1">
    <source>
        <dbReference type="ARBA" id="ARBA00001772"/>
    </source>
</evidence>
<dbReference type="GO" id="GO:0042597">
    <property type="term" value="C:periplasmic space"/>
    <property type="evidence" value="ECO:0007669"/>
    <property type="project" value="UniProtKB-SubCell"/>
</dbReference>
<keyword evidence="10" id="KW-0378">Hydrolase</keyword>
<dbReference type="PANTHER" id="PTHR22939:SF130">
    <property type="entry name" value="PERIPLASMIC SERINE ENDOPROTEASE DEGP-LIKE-RELATED"/>
    <property type="match status" value="1"/>
</dbReference>
<keyword evidence="11" id="KW-0720">Serine protease</keyword>
<evidence type="ECO:0000259" key="14">
    <source>
        <dbReference type="PROSITE" id="PS50106"/>
    </source>
</evidence>
<accession>A0A0W8G4F9</accession>
<keyword evidence="8" id="KW-0677">Repeat</keyword>
<evidence type="ECO:0000256" key="7">
    <source>
        <dbReference type="ARBA" id="ARBA00022729"/>
    </source>
</evidence>
<gene>
    <name evidence="15" type="ORF">ASZ90_002121</name>
</gene>
<evidence type="ECO:0000256" key="6">
    <source>
        <dbReference type="ARBA" id="ARBA00022670"/>
    </source>
</evidence>
<evidence type="ECO:0000256" key="4">
    <source>
        <dbReference type="ARBA" id="ARBA00013035"/>
    </source>
</evidence>
<dbReference type="SUPFAM" id="SSF50494">
    <property type="entry name" value="Trypsin-like serine proteases"/>
    <property type="match status" value="1"/>
</dbReference>
<proteinExistence type="inferred from homology"/>
<keyword evidence="9" id="KW-0574">Periplasm</keyword>
<evidence type="ECO:0000256" key="8">
    <source>
        <dbReference type="ARBA" id="ARBA00022737"/>
    </source>
</evidence>
<keyword evidence="7" id="KW-0732">Signal</keyword>
<dbReference type="Pfam" id="PF13180">
    <property type="entry name" value="PDZ_2"/>
    <property type="match status" value="1"/>
</dbReference>
<feature type="domain" description="PDZ" evidence="14">
    <location>
        <begin position="263"/>
        <end position="358"/>
    </location>
</feature>
<dbReference type="AlphaFoldDB" id="A0A0W8G4F9"/>
<dbReference type="SUPFAM" id="SSF50156">
    <property type="entry name" value="PDZ domain-like"/>
    <property type="match status" value="2"/>
</dbReference>
<dbReference type="GO" id="GO:0006508">
    <property type="term" value="P:proteolysis"/>
    <property type="evidence" value="ECO:0007669"/>
    <property type="project" value="UniProtKB-KW"/>
</dbReference>
<dbReference type="EMBL" id="LNQE01000266">
    <property type="protein sequence ID" value="KUG28026.1"/>
    <property type="molecule type" value="Genomic_DNA"/>
</dbReference>
<dbReference type="NCBIfam" id="TIGR02037">
    <property type="entry name" value="degP_htrA_DO"/>
    <property type="match status" value="1"/>
</dbReference>
<dbReference type="EC" id="3.4.21.107" evidence="4"/>
<dbReference type="Gene3D" id="2.30.42.10">
    <property type="match status" value="2"/>
</dbReference>
<keyword evidence="6 15" id="KW-0645">Protease</keyword>
<dbReference type="GO" id="GO:0004252">
    <property type="term" value="F:serine-type endopeptidase activity"/>
    <property type="evidence" value="ECO:0007669"/>
    <property type="project" value="InterPro"/>
</dbReference>
<dbReference type="InterPro" id="IPR009003">
    <property type="entry name" value="Peptidase_S1_PA"/>
</dbReference>
<dbReference type="PRINTS" id="PR00834">
    <property type="entry name" value="PROTEASES2C"/>
</dbReference>
<dbReference type="InterPro" id="IPR036034">
    <property type="entry name" value="PDZ_sf"/>
</dbReference>
<dbReference type="PANTHER" id="PTHR22939">
    <property type="entry name" value="SERINE PROTEASE FAMILY S1C HTRA-RELATED"/>
    <property type="match status" value="1"/>
</dbReference>
<evidence type="ECO:0000256" key="3">
    <source>
        <dbReference type="ARBA" id="ARBA00010541"/>
    </source>
</evidence>
<evidence type="ECO:0000256" key="11">
    <source>
        <dbReference type="ARBA" id="ARBA00022825"/>
    </source>
</evidence>
<comment type="catalytic activity">
    <reaction evidence="1">
        <text>Acts on substrates that are at least partially unfolded. The cleavage site P1 residue is normally between a pair of hydrophobic residues, such as Val-|-Val.</text>
        <dbReference type="EC" id="3.4.21.107"/>
    </reaction>
</comment>